<keyword evidence="6 7" id="KW-0131">Cell cycle</keyword>
<dbReference type="OrthoDB" id="5189646at2"/>
<proteinExistence type="inferred from homology"/>
<dbReference type="Pfam" id="PF06781">
    <property type="entry name" value="CrgA"/>
    <property type="match status" value="1"/>
</dbReference>
<name>A0A3N2DA83_9MICO</name>
<keyword evidence="1 7" id="KW-1003">Cell membrane</keyword>
<evidence type="ECO:0000313" key="8">
    <source>
        <dbReference type="EMBL" id="ROR96687.1"/>
    </source>
</evidence>
<dbReference type="InterPro" id="IPR009619">
    <property type="entry name" value="CrgA"/>
</dbReference>
<dbReference type="Proteomes" id="UP000275356">
    <property type="component" value="Unassembled WGS sequence"/>
</dbReference>
<comment type="similarity">
    <text evidence="7">Belongs to the CrgA family.</text>
</comment>
<keyword evidence="9" id="KW-1185">Reference proteome</keyword>
<evidence type="ECO:0000256" key="4">
    <source>
        <dbReference type="ARBA" id="ARBA00022989"/>
    </source>
</evidence>
<dbReference type="HAMAP" id="MF_00631">
    <property type="entry name" value="CrgA"/>
    <property type="match status" value="1"/>
</dbReference>
<organism evidence="8 9">
    <name type="scientific">Salana multivorans</name>
    <dbReference type="NCBI Taxonomy" id="120377"/>
    <lineage>
        <taxon>Bacteria</taxon>
        <taxon>Bacillati</taxon>
        <taxon>Actinomycetota</taxon>
        <taxon>Actinomycetes</taxon>
        <taxon>Micrococcales</taxon>
        <taxon>Beutenbergiaceae</taxon>
        <taxon>Salana</taxon>
    </lineage>
</organism>
<evidence type="ECO:0000256" key="6">
    <source>
        <dbReference type="ARBA" id="ARBA00023306"/>
    </source>
</evidence>
<dbReference type="RefSeq" id="WP_123738828.1">
    <property type="nucleotide sequence ID" value="NZ_CALFQU010000019.1"/>
</dbReference>
<feature type="transmembrane region" description="Helical" evidence="7">
    <location>
        <begin position="63"/>
        <end position="82"/>
    </location>
</feature>
<protein>
    <recommendedName>
        <fullName evidence="7">Cell division protein CrgA</fullName>
    </recommendedName>
</protein>
<feature type="transmembrane region" description="Helical" evidence="7">
    <location>
        <begin position="29"/>
        <end position="51"/>
    </location>
</feature>
<evidence type="ECO:0000256" key="5">
    <source>
        <dbReference type="ARBA" id="ARBA00023136"/>
    </source>
</evidence>
<dbReference type="EMBL" id="RKHQ01000001">
    <property type="protein sequence ID" value="ROR96687.1"/>
    <property type="molecule type" value="Genomic_DNA"/>
</dbReference>
<dbReference type="GO" id="GO:0051301">
    <property type="term" value="P:cell division"/>
    <property type="evidence" value="ECO:0007669"/>
    <property type="project" value="UniProtKB-UniRule"/>
</dbReference>
<evidence type="ECO:0000256" key="1">
    <source>
        <dbReference type="ARBA" id="ARBA00022475"/>
    </source>
</evidence>
<comment type="caution">
    <text evidence="8">The sequence shown here is derived from an EMBL/GenBank/DDBJ whole genome shotgun (WGS) entry which is preliminary data.</text>
</comment>
<keyword evidence="4 7" id="KW-1133">Transmembrane helix</keyword>
<comment type="subcellular location">
    <subcellularLocation>
        <location evidence="7">Cell membrane</location>
        <topology evidence="7">Multi-pass membrane protein</topology>
    </subcellularLocation>
</comment>
<sequence length="83" mass="9479">MPESRGRKKARPTTARPAVRVEDKPNPSWYVPTFVTLLVVGLVWVVVTYISDSRFPIPGIQQWNLAIGFASIFAGFIMTMRWR</sequence>
<evidence type="ECO:0000256" key="3">
    <source>
        <dbReference type="ARBA" id="ARBA00022692"/>
    </source>
</evidence>
<accession>A0A3N2DA83</accession>
<dbReference type="AlphaFoldDB" id="A0A3N2DA83"/>
<gene>
    <name evidence="7" type="primary">crgA</name>
    <name evidence="8" type="ORF">EDD28_1277</name>
</gene>
<keyword evidence="5 7" id="KW-0472">Membrane</keyword>
<evidence type="ECO:0000256" key="7">
    <source>
        <dbReference type="HAMAP-Rule" id="MF_00631"/>
    </source>
</evidence>
<keyword evidence="2 7" id="KW-0132">Cell division</keyword>
<reference evidence="8 9" key="1">
    <citation type="submission" date="2018-11" db="EMBL/GenBank/DDBJ databases">
        <title>Sequencing the genomes of 1000 actinobacteria strains.</title>
        <authorList>
            <person name="Klenk H.-P."/>
        </authorList>
    </citation>
    <scope>NUCLEOTIDE SEQUENCE [LARGE SCALE GENOMIC DNA]</scope>
    <source>
        <strain evidence="8 9">DSM 13521</strain>
    </source>
</reference>
<keyword evidence="3 7" id="KW-0812">Transmembrane</keyword>
<evidence type="ECO:0000313" key="9">
    <source>
        <dbReference type="Proteomes" id="UP000275356"/>
    </source>
</evidence>
<comment type="function">
    <text evidence="7">Involved in cell division.</text>
</comment>
<dbReference type="GO" id="GO:0005886">
    <property type="term" value="C:plasma membrane"/>
    <property type="evidence" value="ECO:0007669"/>
    <property type="project" value="UniProtKB-SubCell"/>
</dbReference>
<evidence type="ECO:0000256" key="2">
    <source>
        <dbReference type="ARBA" id="ARBA00022618"/>
    </source>
</evidence>